<dbReference type="EMBL" id="JBBMFD010000030">
    <property type="protein sequence ID" value="MEQ2441587.1"/>
    <property type="molecule type" value="Genomic_DNA"/>
</dbReference>
<proteinExistence type="predicted"/>
<comment type="caution">
    <text evidence="1">The sequence shown here is derived from an EMBL/GenBank/DDBJ whole genome shotgun (WGS) entry which is preliminary data.</text>
</comment>
<dbReference type="InterPro" id="IPR006944">
    <property type="entry name" value="Phage/GTA_portal"/>
</dbReference>
<dbReference type="InterPro" id="IPR006427">
    <property type="entry name" value="Portal_HK97"/>
</dbReference>
<evidence type="ECO:0000313" key="2">
    <source>
        <dbReference type="Proteomes" id="UP001489509"/>
    </source>
</evidence>
<dbReference type="RefSeq" id="WP_349220762.1">
    <property type="nucleotide sequence ID" value="NZ_JBBMFD010000030.1"/>
</dbReference>
<keyword evidence="2" id="KW-1185">Reference proteome</keyword>
<evidence type="ECO:0000313" key="1">
    <source>
        <dbReference type="EMBL" id="MEQ2441587.1"/>
    </source>
</evidence>
<accession>A0ABV1E4K2</accession>
<dbReference type="Pfam" id="PF04860">
    <property type="entry name" value="Phage_portal"/>
    <property type="match status" value="1"/>
</dbReference>
<reference evidence="1 2" key="1">
    <citation type="submission" date="2024-03" db="EMBL/GenBank/DDBJ databases">
        <title>Human intestinal bacterial collection.</title>
        <authorList>
            <person name="Pauvert C."/>
            <person name="Hitch T.C.A."/>
            <person name="Clavel T."/>
        </authorList>
    </citation>
    <scope>NUCLEOTIDE SEQUENCE [LARGE SCALE GENOMIC DNA]</scope>
    <source>
        <strain evidence="1 2">CLA-JM-H44</strain>
    </source>
</reference>
<name>A0ABV1E4K2_9FIRM</name>
<organism evidence="1 2">
    <name type="scientific">Solibaculum intestinale</name>
    <dbReference type="NCBI Taxonomy" id="3133165"/>
    <lineage>
        <taxon>Bacteria</taxon>
        <taxon>Bacillati</taxon>
        <taxon>Bacillota</taxon>
        <taxon>Clostridia</taxon>
        <taxon>Eubacteriales</taxon>
        <taxon>Oscillospiraceae</taxon>
        <taxon>Solibaculum</taxon>
    </lineage>
</organism>
<gene>
    <name evidence="1" type="ORF">WMO26_12180</name>
</gene>
<protein>
    <submittedName>
        <fullName evidence="1">Phage portal protein</fullName>
    </submittedName>
</protein>
<sequence>MSFKNWLKSFLTGEKTVEISTKDIEAFIDKEELKTLSIEEFAIHSAINMIAGAVSKCEFRTFLREKEVQAEEYYLWNYEPNVNQNSTQFIQELVSRLLYANECLVVEASGQLIIAEGFSKQEFALRDTVFSNVSRGTLTFQRPFYMSEVLYFRLNNKNIKVLLSNLCQGYNAIIDKAIQKYEKSGGRKGTLEISSLARGDKQFAETFEKLMNERFRKYFEAENAVLPLFDGYTYNEQPGEQGKKTTGEVSDIKGLTAEIYDRVAQAFRIPPALLKGDIADIEKITDNFLTFCIDPLCDMIAEEITRKRYGYNGFRAGNYADIDTTCIKHIDIFGVAANVDKLIASGMYSIDELRRKLRDTQLGTEHSKKHWITKNYESLEGGETKNGNVGNQTSDAAENN</sequence>
<dbReference type="Proteomes" id="UP001489509">
    <property type="component" value="Unassembled WGS sequence"/>
</dbReference>
<dbReference type="NCBIfam" id="TIGR01537">
    <property type="entry name" value="portal_HK97"/>
    <property type="match status" value="1"/>
</dbReference>